<dbReference type="AlphaFoldDB" id="A0A0D8Y1D2"/>
<reference evidence="2" key="2">
    <citation type="journal article" date="2016" name="Sci. Rep.">
        <title>Dictyocaulus viviparus genome, variome and transcriptome elucidate lungworm biology and support future intervention.</title>
        <authorList>
            <person name="McNulty S.N."/>
            <person name="Strube C."/>
            <person name="Rosa B.A."/>
            <person name="Martin J.C."/>
            <person name="Tyagi R."/>
            <person name="Choi Y.J."/>
            <person name="Wang Q."/>
            <person name="Hallsworth Pepin K."/>
            <person name="Zhang X."/>
            <person name="Ozersky P."/>
            <person name="Wilson R.K."/>
            <person name="Sternberg P.W."/>
            <person name="Gasser R.B."/>
            <person name="Mitreva M."/>
        </authorList>
    </citation>
    <scope>NUCLEOTIDE SEQUENCE [LARGE SCALE GENOMIC DNA]</scope>
    <source>
        <strain evidence="2">HannoverDv2000</strain>
    </source>
</reference>
<name>A0A0D8Y1D2_DICVI</name>
<keyword evidence="2" id="KW-1185">Reference proteome</keyword>
<proteinExistence type="predicted"/>
<dbReference type="EMBL" id="KN716204">
    <property type="protein sequence ID" value="KJH50495.1"/>
    <property type="molecule type" value="Genomic_DNA"/>
</dbReference>
<organism evidence="1 2">
    <name type="scientific">Dictyocaulus viviparus</name>
    <name type="common">Bovine lungworm</name>
    <dbReference type="NCBI Taxonomy" id="29172"/>
    <lineage>
        <taxon>Eukaryota</taxon>
        <taxon>Metazoa</taxon>
        <taxon>Ecdysozoa</taxon>
        <taxon>Nematoda</taxon>
        <taxon>Chromadorea</taxon>
        <taxon>Rhabditida</taxon>
        <taxon>Rhabditina</taxon>
        <taxon>Rhabditomorpha</taxon>
        <taxon>Strongyloidea</taxon>
        <taxon>Metastrongylidae</taxon>
        <taxon>Dictyocaulus</taxon>
    </lineage>
</organism>
<accession>A0A0D8Y1D2</accession>
<protein>
    <submittedName>
        <fullName evidence="1">Uncharacterized protein</fullName>
    </submittedName>
</protein>
<evidence type="ECO:0000313" key="2">
    <source>
        <dbReference type="Proteomes" id="UP000053766"/>
    </source>
</evidence>
<dbReference type="Proteomes" id="UP000053766">
    <property type="component" value="Unassembled WGS sequence"/>
</dbReference>
<sequence>MEYTSIVCLYANHVQKKKSMKVLYLMPHDFV</sequence>
<gene>
    <name evidence="1" type="ORF">DICVIV_03345</name>
</gene>
<reference evidence="1 2" key="1">
    <citation type="submission" date="2013-11" db="EMBL/GenBank/DDBJ databases">
        <title>Draft genome of the bovine lungworm Dictyocaulus viviparus.</title>
        <authorList>
            <person name="Mitreva M."/>
        </authorList>
    </citation>
    <scope>NUCLEOTIDE SEQUENCE [LARGE SCALE GENOMIC DNA]</scope>
    <source>
        <strain evidence="1 2">HannoverDv2000</strain>
    </source>
</reference>
<evidence type="ECO:0000313" key="1">
    <source>
        <dbReference type="EMBL" id="KJH50495.1"/>
    </source>
</evidence>